<evidence type="ECO:0000313" key="1">
    <source>
        <dbReference type="EMBL" id="KZM19934.1"/>
    </source>
</evidence>
<protein>
    <submittedName>
        <fullName evidence="1">Uncharacterized protein</fullName>
    </submittedName>
</protein>
<dbReference type="AlphaFoldDB" id="A0A162YBC7"/>
<keyword evidence="2" id="KW-1185">Reference proteome</keyword>
<evidence type="ECO:0000313" key="2">
    <source>
        <dbReference type="Proteomes" id="UP000076837"/>
    </source>
</evidence>
<proteinExistence type="predicted"/>
<organism evidence="1 2">
    <name type="scientific">Didymella rabiei</name>
    <name type="common">Chickpea ascochyta blight fungus</name>
    <name type="synonym">Mycosphaerella rabiei</name>
    <dbReference type="NCBI Taxonomy" id="5454"/>
    <lineage>
        <taxon>Eukaryota</taxon>
        <taxon>Fungi</taxon>
        <taxon>Dikarya</taxon>
        <taxon>Ascomycota</taxon>
        <taxon>Pezizomycotina</taxon>
        <taxon>Dothideomycetes</taxon>
        <taxon>Pleosporomycetidae</taxon>
        <taxon>Pleosporales</taxon>
        <taxon>Pleosporineae</taxon>
        <taxon>Didymellaceae</taxon>
        <taxon>Ascochyta</taxon>
    </lineage>
</organism>
<accession>A0A162YBC7</accession>
<comment type="caution">
    <text evidence="1">The sequence shown here is derived from an EMBL/GenBank/DDBJ whole genome shotgun (WGS) entry which is preliminary data.</text>
</comment>
<sequence length="153" mass="17839">MAFTMLPISNFRFSNRNLFHHCHLIINLSLSSKIPTALKQYVFYADSLRAFPSLSRTLFWPTSDVLYSTSSIRSFDECIEHINQLIKHFGLNKHGRIEWTLAVSEWNERSNYLPSHLPTHFDPSHKSLTTSTTYLKQCTHAFFRLSLLPQKAH</sequence>
<dbReference type="EMBL" id="JYNV01000289">
    <property type="protein sequence ID" value="KZM19934.1"/>
    <property type="molecule type" value="Genomic_DNA"/>
</dbReference>
<dbReference type="Proteomes" id="UP000076837">
    <property type="component" value="Unassembled WGS sequence"/>
</dbReference>
<gene>
    <name evidence="1" type="ORF">ST47_g8910</name>
</gene>
<name>A0A162YBC7_DIDRA</name>
<reference evidence="1 2" key="1">
    <citation type="journal article" date="2016" name="Sci. Rep.">
        <title>Draft genome sequencing and secretome analysis of fungal phytopathogen Ascochyta rabiei provides insight into the necrotrophic effector repertoire.</title>
        <authorList>
            <person name="Verma S."/>
            <person name="Gazara R.K."/>
            <person name="Nizam S."/>
            <person name="Parween S."/>
            <person name="Chattopadhyay D."/>
            <person name="Verma P.K."/>
        </authorList>
    </citation>
    <scope>NUCLEOTIDE SEQUENCE [LARGE SCALE GENOMIC DNA]</scope>
    <source>
        <strain evidence="1 2">ArDII</strain>
    </source>
</reference>